<dbReference type="PANTHER" id="PTHR10799">
    <property type="entry name" value="SNF2/RAD54 HELICASE FAMILY"/>
    <property type="match status" value="1"/>
</dbReference>
<proteinExistence type="predicted"/>
<accession>A0A412AV87</accession>
<gene>
    <name evidence="3" type="ORF">DWY99_11600</name>
</gene>
<dbReference type="InterPro" id="IPR038718">
    <property type="entry name" value="SNF2-like_sf"/>
</dbReference>
<dbReference type="SMART" id="SM00487">
    <property type="entry name" value="DEXDc"/>
    <property type="match status" value="1"/>
</dbReference>
<dbReference type="Pfam" id="PF00271">
    <property type="entry name" value="Helicase_C"/>
    <property type="match status" value="1"/>
</dbReference>
<keyword evidence="3" id="KW-0067">ATP-binding</keyword>
<dbReference type="PROSITE" id="PS51192">
    <property type="entry name" value="HELICASE_ATP_BIND_1"/>
    <property type="match status" value="1"/>
</dbReference>
<dbReference type="Gene3D" id="3.40.50.300">
    <property type="entry name" value="P-loop containing nucleotide triphosphate hydrolases"/>
    <property type="match status" value="1"/>
</dbReference>
<comment type="caution">
    <text evidence="3">The sequence shown here is derived from an EMBL/GenBank/DDBJ whole genome shotgun (WGS) entry which is preliminary data.</text>
</comment>
<dbReference type="AlphaFoldDB" id="A0A412AV87"/>
<keyword evidence="3" id="KW-0378">Hydrolase</keyword>
<organism evidence="3 4">
    <name type="scientific">[Clostridium] leptum</name>
    <dbReference type="NCBI Taxonomy" id="1535"/>
    <lineage>
        <taxon>Bacteria</taxon>
        <taxon>Bacillati</taxon>
        <taxon>Bacillota</taxon>
        <taxon>Clostridia</taxon>
        <taxon>Eubacteriales</taxon>
        <taxon>Oscillospiraceae</taxon>
        <taxon>Oscillospiraceae incertae sedis</taxon>
    </lineage>
</organism>
<feature type="region of interest" description="Disordered" evidence="1">
    <location>
        <begin position="455"/>
        <end position="474"/>
    </location>
</feature>
<sequence length="474" mass="54132">MIYTPHDYQKYCEGKIIELPCLALWLEMGLGKTAVVLSAVQELKYSRFLVSKVLVIAPKKVAEATWQKEADKWDHTKRLRFSTILGSAGQRVQAVNTPADIYVINRDNVCWLVDYFRNAWPFDMVVIDEATSFKNHSSKRWKALKSVRTHIDRIVELTGTPSPQSLLDLWPQIYLLDQGARLGRTVGGFREKYFTPDRRNAATIFTYKPKDGAEEAIRSLLSDICISMRAEDYLTLPDCVFDTVPVVLDPVAERAYRRLERDMLLQIDDQTIDAGTAAVLTNKLLQLCDGAVYDNLHQVVEIHHCKIDSFLELIEALNGEHALVFYSFQHDRERLLKALKKFRLRVRVYKGPGDEDDWNAGRIDVLLAHPASCAYGLNLQQDGRHVIWFGLTWSLELYQQANKRLHRQGQKQTVFVHHLVVQNGMDTDVMRALELKADTQNSLMDALKARIRQIKQGSEKQKRLTPPQTGGNGG</sequence>
<dbReference type="Gene3D" id="3.40.50.10810">
    <property type="entry name" value="Tandem AAA-ATPase domain"/>
    <property type="match status" value="1"/>
</dbReference>
<dbReference type="GO" id="GO:0005524">
    <property type="term" value="F:ATP binding"/>
    <property type="evidence" value="ECO:0007669"/>
    <property type="project" value="InterPro"/>
</dbReference>
<dbReference type="GO" id="GO:0004386">
    <property type="term" value="F:helicase activity"/>
    <property type="evidence" value="ECO:0007669"/>
    <property type="project" value="UniProtKB-KW"/>
</dbReference>
<dbReference type="InterPro" id="IPR000330">
    <property type="entry name" value="SNF2_N"/>
</dbReference>
<dbReference type="Proteomes" id="UP000284751">
    <property type="component" value="Unassembled WGS sequence"/>
</dbReference>
<name>A0A412AV87_9FIRM</name>
<feature type="domain" description="Helicase ATP-binding" evidence="2">
    <location>
        <begin position="13"/>
        <end position="179"/>
    </location>
</feature>
<protein>
    <submittedName>
        <fullName evidence="3">ATP-dependent helicase</fullName>
    </submittedName>
</protein>
<dbReference type="EMBL" id="QRTC01000054">
    <property type="protein sequence ID" value="RGQ36368.1"/>
    <property type="molecule type" value="Genomic_DNA"/>
</dbReference>
<evidence type="ECO:0000313" key="3">
    <source>
        <dbReference type="EMBL" id="RGQ36368.1"/>
    </source>
</evidence>
<evidence type="ECO:0000313" key="4">
    <source>
        <dbReference type="Proteomes" id="UP000284751"/>
    </source>
</evidence>
<reference evidence="3 4" key="1">
    <citation type="submission" date="2018-08" db="EMBL/GenBank/DDBJ databases">
        <title>A genome reference for cultivated species of the human gut microbiota.</title>
        <authorList>
            <person name="Zou Y."/>
            <person name="Xue W."/>
            <person name="Luo G."/>
        </authorList>
    </citation>
    <scope>NUCLEOTIDE SEQUENCE [LARGE SCALE GENOMIC DNA]</scope>
    <source>
        <strain evidence="3 4">AF28-26</strain>
    </source>
</reference>
<keyword evidence="3" id="KW-0347">Helicase</keyword>
<evidence type="ECO:0000256" key="1">
    <source>
        <dbReference type="SAM" id="MobiDB-lite"/>
    </source>
</evidence>
<dbReference type="SUPFAM" id="SSF52540">
    <property type="entry name" value="P-loop containing nucleoside triphosphate hydrolases"/>
    <property type="match status" value="2"/>
</dbReference>
<dbReference type="InterPro" id="IPR014001">
    <property type="entry name" value="Helicase_ATP-bd"/>
</dbReference>
<evidence type="ECO:0000259" key="2">
    <source>
        <dbReference type="PROSITE" id="PS51192"/>
    </source>
</evidence>
<dbReference type="InterPro" id="IPR027417">
    <property type="entry name" value="P-loop_NTPase"/>
</dbReference>
<keyword evidence="3" id="KW-0547">Nucleotide-binding</keyword>
<dbReference type="InterPro" id="IPR001650">
    <property type="entry name" value="Helicase_C-like"/>
</dbReference>
<dbReference type="Pfam" id="PF00176">
    <property type="entry name" value="SNF2-rel_dom"/>
    <property type="match status" value="1"/>
</dbReference>